<evidence type="ECO:0000313" key="7">
    <source>
        <dbReference type="Proteomes" id="UP001250932"/>
    </source>
</evidence>
<name>A0ABU3KDE1_9BACT</name>
<dbReference type="SUPFAM" id="SSF52518">
    <property type="entry name" value="Thiamin diphosphate-binding fold (THDP-binding)"/>
    <property type="match status" value="2"/>
</dbReference>
<evidence type="ECO:0000256" key="3">
    <source>
        <dbReference type="ARBA" id="ARBA00023239"/>
    </source>
</evidence>
<keyword evidence="2" id="KW-0786">Thiamine pyrophosphate</keyword>
<dbReference type="Pfam" id="PF02775">
    <property type="entry name" value="TPP_enzyme_C"/>
    <property type="match status" value="1"/>
</dbReference>
<evidence type="ECO:0000259" key="5">
    <source>
        <dbReference type="Pfam" id="PF02776"/>
    </source>
</evidence>
<dbReference type="CDD" id="cd07035">
    <property type="entry name" value="TPP_PYR_POX_like"/>
    <property type="match status" value="1"/>
</dbReference>
<dbReference type="InterPro" id="IPR051818">
    <property type="entry name" value="TPP_dependent_decarboxylase"/>
</dbReference>
<dbReference type="EC" id="4.1.1.82" evidence="6"/>
<dbReference type="PROSITE" id="PS00187">
    <property type="entry name" value="TPP_ENZYMES"/>
    <property type="match status" value="1"/>
</dbReference>
<keyword evidence="1" id="KW-0210">Decarboxylase</keyword>
<dbReference type="InterPro" id="IPR029061">
    <property type="entry name" value="THDP-binding"/>
</dbReference>
<evidence type="ECO:0000256" key="1">
    <source>
        <dbReference type="ARBA" id="ARBA00022793"/>
    </source>
</evidence>
<dbReference type="CDD" id="cd03371">
    <property type="entry name" value="TPP_PpyrDC"/>
    <property type="match status" value="1"/>
</dbReference>
<dbReference type="InterPro" id="IPR011766">
    <property type="entry name" value="TPP_enzyme_TPP-bd"/>
</dbReference>
<dbReference type="PANTHER" id="PTHR42818:SF1">
    <property type="entry name" value="SULFOPYRUVATE DECARBOXYLASE"/>
    <property type="match status" value="1"/>
</dbReference>
<protein>
    <submittedName>
        <fullName evidence="6">Phosphonopyruvate decarboxylase</fullName>
        <ecNumber evidence="6">4.1.1.82</ecNumber>
    </submittedName>
</protein>
<evidence type="ECO:0000256" key="2">
    <source>
        <dbReference type="ARBA" id="ARBA00023052"/>
    </source>
</evidence>
<sequence length="374" mass="40687">MLNPEQFFECLQHHGVSFFTGVPDSLLKDFCACVTEKAAAHQHIISANEGGAVGLAVGYHLATGKIPLVYLQNSGVGNIINPLLSLGDPEVYAIPMLFVIGWRGEPGVHDEPQHKKQGRVMLPMLDSMEIPYAIVSLEMAEAEVAIKQALHEAHSNQGPYALIVRKGTFSSFQLQQPQTPAMELTREDAIREILEELGGQDIVVSTTGMPSREVFETRAHKNQGHQRDFLTVGGMGHASQIALGIALQKPHRQVFCLDGDGATLMHLGALAINGSLQPQNFHHIVLNNGAHDSVGGQPTVGFQVDFLQMAKAAGYQTTAQVQSAEGIKHELTTLRKSPGPHLLEIRVKKGARKDLGRPTLTPIENKQGFMRFLS</sequence>
<feature type="domain" description="Thiamine pyrophosphate enzyme TPP-binding" evidence="4">
    <location>
        <begin position="228"/>
        <end position="345"/>
    </location>
</feature>
<dbReference type="InterPro" id="IPR000399">
    <property type="entry name" value="TPP-bd_CS"/>
</dbReference>
<dbReference type="PANTHER" id="PTHR42818">
    <property type="entry name" value="SULFOPYRUVATE DECARBOXYLASE SUBUNIT ALPHA"/>
    <property type="match status" value="1"/>
</dbReference>
<dbReference type="RefSeq" id="WP_313834858.1">
    <property type="nucleotide sequence ID" value="NZ_JAQOUE010000002.1"/>
</dbReference>
<comment type="caution">
    <text evidence="6">The sequence shown here is derived from an EMBL/GenBank/DDBJ whole genome shotgun (WGS) entry which is preliminary data.</text>
</comment>
<proteinExistence type="predicted"/>
<keyword evidence="7" id="KW-1185">Reference proteome</keyword>
<organism evidence="6 7">
    <name type="scientific">Candidatus Nitronereus thalassa</name>
    <dbReference type="NCBI Taxonomy" id="3020898"/>
    <lineage>
        <taxon>Bacteria</taxon>
        <taxon>Pseudomonadati</taxon>
        <taxon>Nitrospirota</taxon>
        <taxon>Nitrospiria</taxon>
        <taxon>Nitrospirales</taxon>
        <taxon>Nitrospiraceae</taxon>
        <taxon>Candidatus Nitronereus</taxon>
    </lineage>
</organism>
<gene>
    <name evidence="6" type="primary">aepY</name>
    <name evidence="6" type="ORF">PPG34_18125</name>
</gene>
<feature type="domain" description="Thiamine pyrophosphate enzyme N-terminal TPP-binding" evidence="5">
    <location>
        <begin position="5"/>
        <end position="117"/>
    </location>
</feature>
<dbReference type="Proteomes" id="UP001250932">
    <property type="component" value="Unassembled WGS sequence"/>
</dbReference>
<dbReference type="Gene3D" id="3.40.50.970">
    <property type="match status" value="2"/>
</dbReference>
<evidence type="ECO:0000259" key="4">
    <source>
        <dbReference type="Pfam" id="PF02775"/>
    </source>
</evidence>
<dbReference type="InterPro" id="IPR017684">
    <property type="entry name" value="Phosphono-pyrv_decarboxylase"/>
</dbReference>
<dbReference type="Pfam" id="PF02776">
    <property type="entry name" value="TPP_enzyme_N"/>
    <property type="match status" value="1"/>
</dbReference>
<keyword evidence="3 6" id="KW-0456">Lyase</keyword>
<reference evidence="6 7" key="1">
    <citation type="journal article" date="2023" name="ISME J.">
        <title>Cultivation and genomic characterization of novel and ubiquitous marine nitrite-oxidizing bacteria from the Nitrospirales.</title>
        <authorList>
            <person name="Mueller A.J."/>
            <person name="Daebeler A."/>
            <person name="Herbold C.W."/>
            <person name="Kirkegaard R.H."/>
            <person name="Daims H."/>
        </authorList>
    </citation>
    <scope>NUCLEOTIDE SEQUENCE [LARGE SCALE GENOMIC DNA]</scope>
    <source>
        <strain evidence="6 7">EB</strain>
    </source>
</reference>
<dbReference type="EMBL" id="JAQOUE010000002">
    <property type="protein sequence ID" value="MDT7044273.1"/>
    <property type="molecule type" value="Genomic_DNA"/>
</dbReference>
<dbReference type="InterPro" id="IPR012001">
    <property type="entry name" value="Thiamin_PyroP_enz_TPP-bd_dom"/>
</dbReference>
<dbReference type="NCBIfam" id="TIGR03297">
    <property type="entry name" value="Ppyr-DeCO2ase"/>
    <property type="match status" value="1"/>
</dbReference>
<evidence type="ECO:0000313" key="6">
    <source>
        <dbReference type="EMBL" id="MDT7044273.1"/>
    </source>
</evidence>
<accession>A0ABU3KDE1</accession>
<dbReference type="GO" id="GO:0033980">
    <property type="term" value="F:phosphonopyruvate decarboxylase activity"/>
    <property type="evidence" value="ECO:0007669"/>
    <property type="project" value="UniProtKB-EC"/>
</dbReference>